<dbReference type="EMBL" id="SMOG01000001">
    <property type="protein sequence ID" value="TDF74561.1"/>
    <property type="molecule type" value="Genomic_DNA"/>
</dbReference>
<comment type="caution">
    <text evidence="1">The sequence shown here is derived from an EMBL/GenBank/DDBJ whole genome shotgun (WGS) entry which is preliminary data.</text>
</comment>
<protein>
    <submittedName>
        <fullName evidence="1">Uncharacterized protein</fullName>
    </submittedName>
</protein>
<evidence type="ECO:0000313" key="1">
    <source>
        <dbReference type="EMBL" id="TDF74561.1"/>
    </source>
</evidence>
<proteinExistence type="predicted"/>
<evidence type="ECO:0000313" key="2">
    <source>
        <dbReference type="Proteomes" id="UP000294588"/>
    </source>
</evidence>
<organism evidence="1 2">
    <name type="scientific">Candidatus Syntrophosphaera thermopropionivorans</name>
    <dbReference type="NCBI Taxonomy" id="2593015"/>
    <lineage>
        <taxon>Bacteria</taxon>
        <taxon>Pseudomonadati</taxon>
        <taxon>Candidatus Cloacimonadota</taxon>
        <taxon>Candidatus Cloacimonadia</taxon>
        <taxon>Candidatus Cloacimonadales</taxon>
        <taxon>Candidatus Cloacimonadaceae</taxon>
        <taxon>Candidatus Syntrophosphaera</taxon>
    </lineage>
</organism>
<sequence length="505" mass="58043">MKIQLCWWLVIVFLFIGILNATTESISAELSYNIFQQDFDFFQKTLRESHPNIYANLPEPEFNKQVNLIIEELATETDTLHFLAKLKQFSHLLGDAHTGPFYYQKETLFYPIAVCWLNDSWYINGTMKELADNIGSKIVSINGKDAEEFMSTLMTLCGGENIYWFRECAGDVMRYSSNLKLLDLAVEDNDLHLVVEKEGQKKELILKEVENCNWSIVSFSDLTQYKMVNYWGKALTADDIYYLQFNHFSDTKSDNSKDEFSNWKSFLVQTFSTIDSLKLHNLVIDLRNNFGGNSLMGDILLSYCKLPDSLATFTCDLCISELMFKDYDMDLEDIKKILSEELNREIEDFILPYVIKDMDNGVKKVSTEEYCNQQIGSLKETNMLTPLFDGKIIILTGNKTFSSAVMFATMCQDNGLATIYGTPTGGKPSCFGDILSFTLPYTAIPCGVSHKYFRRPDYTRDPSDSLYPDVWLEIKAEDYFSGKDSVWEKVREDIKNNTVPEPRKL</sequence>
<accession>A0AC61QKS0</accession>
<gene>
    <name evidence="1" type="ORF">E0946_00290</name>
</gene>
<reference evidence="1" key="1">
    <citation type="submission" date="2019-03" db="EMBL/GenBank/DDBJ databases">
        <title>Candidatus Syntrophosphaera thermopropionivorans: a novel player in syntrophic propionate oxidation during anaerobic digestion.</title>
        <authorList>
            <person name="Dyksma S."/>
        </authorList>
    </citation>
    <scope>NUCLEOTIDE SEQUENCE</scope>
    <source>
        <strain evidence="1">W5</strain>
    </source>
</reference>
<name>A0AC61QKS0_9BACT</name>
<keyword evidence="2" id="KW-1185">Reference proteome</keyword>
<dbReference type="Proteomes" id="UP000294588">
    <property type="component" value="Unassembled WGS sequence"/>
</dbReference>